<keyword evidence="2" id="KW-0677">Repeat</keyword>
<dbReference type="AlphaFoldDB" id="A0AAW1HZK4"/>
<proteinExistence type="predicted"/>
<dbReference type="Gene3D" id="3.30.200.20">
    <property type="entry name" value="Phosphorylase Kinase, domain 1"/>
    <property type="match status" value="1"/>
</dbReference>
<dbReference type="InterPro" id="IPR002902">
    <property type="entry name" value="GNK2"/>
</dbReference>
<dbReference type="InterPro" id="IPR000719">
    <property type="entry name" value="Prot_kinase_dom"/>
</dbReference>
<dbReference type="GO" id="GO:0004672">
    <property type="term" value="F:protein kinase activity"/>
    <property type="evidence" value="ECO:0007669"/>
    <property type="project" value="InterPro"/>
</dbReference>
<evidence type="ECO:0000256" key="4">
    <source>
        <dbReference type="SAM" id="Phobius"/>
    </source>
</evidence>
<keyword evidence="3" id="KW-0547">Nucleotide-binding</keyword>
<dbReference type="InterPro" id="IPR011009">
    <property type="entry name" value="Kinase-like_dom_sf"/>
</dbReference>
<dbReference type="GO" id="GO:0005524">
    <property type="term" value="F:ATP binding"/>
    <property type="evidence" value="ECO:0007669"/>
    <property type="project" value="UniProtKB-UniRule"/>
</dbReference>
<dbReference type="InterPro" id="IPR017441">
    <property type="entry name" value="Protein_kinase_ATP_BS"/>
</dbReference>
<dbReference type="InterPro" id="IPR038408">
    <property type="entry name" value="GNK2_sf"/>
</dbReference>
<evidence type="ECO:0000313" key="8">
    <source>
        <dbReference type="Proteomes" id="UP001443914"/>
    </source>
</evidence>
<organism evidence="7 8">
    <name type="scientific">Saponaria officinalis</name>
    <name type="common">Common soapwort</name>
    <name type="synonym">Lychnis saponaria</name>
    <dbReference type="NCBI Taxonomy" id="3572"/>
    <lineage>
        <taxon>Eukaryota</taxon>
        <taxon>Viridiplantae</taxon>
        <taxon>Streptophyta</taxon>
        <taxon>Embryophyta</taxon>
        <taxon>Tracheophyta</taxon>
        <taxon>Spermatophyta</taxon>
        <taxon>Magnoliopsida</taxon>
        <taxon>eudicotyledons</taxon>
        <taxon>Gunneridae</taxon>
        <taxon>Pentapetalae</taxon>
        <taxon>Caryophyllales</taxon>
        <taxon>Caryophyllaceae</taxon>
        <taxon>Caryophylleae</taxon>
        <taxon>Saponaria</taxon>
    </lineage>
</organism>
<comment type="caution">
    <text evidence="7">The sequence shown here is derived from an EMBL/GenBank/DDBJ whole genome shotgun (WGS) entry which is preliminary data.</text>
</comment>
<keyword evidence="3" id="KW-0067">ATP-binding</keyword>
<dbReference type="PROSITE" id="PS00107">
    <property type="entry name" value="PROTEIN_KINASE_ATP"/>
    <property type="match status" value="1"/>
</dbReference>
<dbReference type="PANTHER" id="PTHR32099">
    <property type="entry name" value="CYSTEINE-RICH REPEAT SECRETORY PROTEIN"/>
    <property type="match status" value="1"/>
</dbReference>
<dbReference type="PANTHER" id="PTHR32099:SF42">
    <property type="entry name" value="CYSTEINE-RICH RECEPTOR-LIKE PROTEIN KINASE 9-RELATED"/>
    <property type="match status" value="1"/>
</dbReference>
<dbReference type="PROSITE" id="PS51473">
    <property type="entry name" value="GNK2"/>
    <property type="match status" value="2"/>
</dbReference>
<protein>
    <recommendedName>
        <fullName evidence="9">Cysteine-rich receptor-like protein kinase</fullName>
    </recommendedName>
</protein>
<dbReference type="Gene3D" id="3.30.430.20">
    <property type="entry name" value="Gnk2 domain, C-X8-C-X2-C motif"/>
    <property type="match status" value="2"/>
</dbReference>
<reference evidence="7" key="1">
    <citation type="submission" date="2024-03" db="EMBL/GenBank/DDBJ databases">
        <title>WGS assembly of Saponaria officinalis var. Norfolk2.</title>
        <authorList>
            <person name="Jenkins J."/>
            <person name="Shu S."/>
            <person name="Grimwood J."/>
            <person name="Barry K."/>
            <person name="Goodstein D."/>
            <person name="Schmutz J."/>
            <person name="Leebens-Mack J."/>
            <person name="Osbourn A."/>
        </authorList>
    </citation>
    <scope>NUCLEOTIDE SEQUENCE [LARGE SCALE GENOMIC DNA]</scope>
    <source>
        <strain evidence="7">JIC</strain>
    </source>
</reference>
<keyword evidence="8" id="KW-1185">Reference proteome</keyword>
<dbReference type="SUPFAM" id="SSF56112">
    <property type="entry name" value="Protein kinase-like (PK-like)"/>
    <property type="match status" value="1"/>
</dbReference>
<feature type="transmembrane region" description="Helical" evidence="4">
    <location>
        <begin position="311"/>
        <end position="335"/>
    </location>
</feature>
<feature type="domain" description="Protein kinase" evidence="5">
    <location>
        <begin position="369"/>
        <end position="397"/>
    </location>
</feature>
<feature type="transmembrane region" description="Helical" evidence="4">
    <location>
        <begin position="12"/>
        <end position="35"/>
    </location>
</feature>
<keyword evidence="4" id="KW-1133">Transmembrane helix</keyword>
<accession>A0AAW1HZK4</accession>
<evidence type="ECO:0000313" key="7">
    <source>
        <dbReference type="EMBL" id="KAK9681668.1"/>
    </source>
</evidence>
<feature type="domain" description="Gnk2-homologous" evidence="6">
    <location>
        <begin position="169"/>
        <end position="281"/>
    </location>
</feature>
<dbReference type="EMBL" id="JBDFQZ010000010">
    <property type="protein sequence ID" value="KAK9681668.1"/>
    <property type="molecule type" value="Genomic_DNA"/>
</dbReference>
<feature type="binding site" evidence="3">
    <location>
        <position position="397"/>
    </location>
    <ligand>
        <name>ATP</name>
        <dbReference type="ChEBI" id="CHEBI:30616"/>
    </ligand>
</feature>
<keyword evidence="1" id="KW-0732">Signal</keyword>
<evidence type="ECO:0008006" key="9">
    <source>
        <dbReference type="Google" id="ProtNLM"/>
    </source>
</evidence>
<evidence type="ECO:0000256" key="3">
    <source>
        <dbReference type="PROSITE-ProRule" id="PRU10141"/>
    </source>
</evidence>
<gene>
    <name evidence="7" type="ORF">RND81_10G018900</name>
</gene>
<evidence type="ECO:0000259" key="6">
    <source>
        <dbReference type="PROSITE" id="PS51473"/>
    </source>
</evidence>
<sequence>MDEISSSQKKNDFCVLNMAINTMSWSSLLVFFYLMTSYICIQTSTANSDASDAYVYALCPDMTTVAPKSEYQTNINNVLSFLSTKPSNKTRFFNTTAGSGANKVYGLFFCRLDVADASCRQCVSLATNVLSTRCPGKKESVVWYFDQCCVRYSNGTSLGTMHDAPMIPMWNRQNSLDIWNVTSNMTGFMQVLTKTMEDATVKASSGPLEKKFATKESKFTGNLSKLNTLYTLVECTPDISLRDCKRCLQMTIGNTSELCNLRAGCTVMCPNCNLRYDIYPFYGDAVGLFPGSSSPSLSGGTTRNAVRRRRAVLEGTITAVALTVLLLVGALFFVFKRKSETGNADMNDMEAAESLKFDISTIRSATNSFSDSNKLGEGGFGEVFKGRLENGQEIAVK</sequence>
<evidence type="ECO:0000256" key="2">
    <source>
        <dbReference type="ARBA" id="ARBA00022737"/>
    </source>
</evidence>
<keyword evidence="4" id="KW-0812">Transmembrane</keyword>
<dbReference type="CDD" id="cd23509">
    <property type="entry name" value="Gnk2-like"/>
    <property type="match status" value="2"/>
</dbReference>
<evidence type="ECO:0000259" key="5">
    <source>
        <dbReference type="PROSITE" id="PS50011"/>
    </source>
</evidence>
<evidence type="ECO:0000256" key="1">
    <source>
        <dbReference type="ARBA" id="ARBA00022729"/>
    </source>
</evidence>
<name>A0AAW1HZK4_SAPOF</name>
<dbReference type="Proteomes" id="UP001443914">
    <property type="component" value="Unassembled WGS sequence"/>
</dbReference>
<dbReference type="Pfam" id="PF01657">
    <property type="entry name" value="Stress-antifung"/>
    <property type="match status" value="2"/>
</dbReference>
<keyword evidence="4" id="KW-0472">Membrane</keyword>
<feature type="domain" description="Gnk2-homologous" evidence="6">
    <location>
        <begin position="53"/>
        <end position="157"/>
    </location>
</feature>
<dbReference type="PROSITE" id="PS50011">
    <property type="entry name" value="PROTEIN_KINASE_DOM"/>
    <property type="match status" value="1"/>
</dbReference>